<dbReference type="Proteomes" id="UP001642409">
    <property type="component" value="Unassembled WGS sequence"/>
</dbReference>
<proteinExistence type="predicted"/>
<keyword evidence="3" id="KW-1185">Reference proteome</keyword>
<accession>A0AA86P0V0</accession>
<reference evidence="2 3" key="2">
    <citation type="submission" date="2024-07" db="EMBL/GenBank/DDBJ databases">
        <authorList>
            <person name="Akdeniz Z."/>
        </authorList>
    </citation>
    <scope>NUCLEOTIDE SEQUENCE [LARGE SCALE GENOMIC DNA]</scope>
</reference>
<dbReference type="AlphaFoldDB" id="A0AA86P0V0"/>
<name>A0AA86P0V0_9EUKA</name>
<protein>
    <submittedName>
        <fullName evidence="1">Uncharacterized protein</fullName>
    </submittedName>
</protein>
<reference evidence="1" key="1">
    <citation type="submission" date="2023-06" db="EMBL/GenBank/DDBJ databases">
        <authorList>
            <person name="Kurt Z."/>
        </authorList>
    </citation>
    <scope>NUCLEOTIDE SEQUENCE</scope>
</reference>
<dbReference type="EMBL" id="CAXDID020000049">
    <property type="protein sequence ID" value="CAL6004529.1"/>
    <property type="molecule type" value="Genomic_DNA"/>
</dbReference>
<evidence type="ECO:0000313" key="2">
    <source>
        <dbReference type="EMBL" id="CAL6004529.1"/>
    </source>
</evidence>
<evidence type="ECO:0000313" key="1">
    <source>
        <dbReference type="EMBL" id="CAI9928998.1"/>
    </source>
</evidence>
<dbReference type="EMBL" id="CATOUU010000424">
    <property type="protein sequence ID" value="CAI9928998.1"/>
    <property type="molecule type" value="Genomic_DNA"/>
</dbReference>
<comment type="caution">
    <text evidence="1">The sequence shown here is derived from an EMBL/GenBank/DDBJ whole genome shotgun (WGS) entry which is preliminary data.</text>
</comment>
<evidence type="ECO:0000313" key="3">
    <source>
        <dbReference type="Proteomes" id="UP001642409"/>
    </source>
</evidence>
<gene>
    <name evidence="1" type="ORF">HINF_LOCUS16643</name>
    <name evidence="2" type="ORF">HINF_LOCUS18927</name>
</gene>
<organism evidence="1">
    <name type="scientific">Hexamita inflata</name>
    <dbReference type="NCBI Taxonomy" id="28002"/>
    <lineage>
        <taxon>Eukaryota</taxon>
        <taxon>Metamonada</taxon>
        <taxon>Diplomonadida</taxon>
        <taxon>Hexamitidae</taxon>
        <taxon>Hexamitinae</taxon>
        <taxon>Hexamita</taxon>
    </lineage>
</organism>
<sequence length="602" mass="70236">MSYSTLRVFAQQTNFKRLHVKHQEEQQVQQSFRISQLQSEQAQMLFKDNYPAFLQNQVNDIFNDALELNTEQSLNNKFVSDSQKWQRLQEQLAQPLKSVQQQQFFAQLVQIFQQASEHEIGYSKSRLEFVQNQVQDLLRRDPVYLYLSLIIDFKQSNMSGVKYLTNYFSKQNLQAALDQTSMVTTQTGYSYCQAQSRFEQVLYSFLKGEVIRNDPNFSNREQNIIMNLNKLTTSNYDFSQITPLSDDNTSMVHSRSALDSSKDQYYHILNDFMLSKPVNAPFIIQTFFQLINPVAELTHTTSFSQKNQNVKLFLKALNNDFTSLFQDLQYFGLSIEFLILSLFSQKELKEFYLQKTINEVETSLLEDILNNTLLQSQSHSVMVLNQFAAAVHLLKNNIVGDFKPWSFNVFDREFAVIFDVIAAQIQYLQLKEGRMISLKSENQKYILGIMYYVKLEFTLAFEILMSLKTKFEYLDDYLTQLAQQLTMQILFNPTNAFQLQDQLQLLDIENEYQNTQVQICLTLIELAKAYHSNQINTIKQNLTKLQLSKLDVLGQVFIDKFTVLAKFLILCSIKSKSCQNEIRIFVGKYEIDAECKKLMIGL</sequence>